<dbReference type="CDD" id="cd06445">
    <property type="entry name" value="ATase"/>
    <property type="match status" value="1"/>
</dbReference>
<reference evidence="12" key="1">
    <citation type="submission" date="2020-10" db="EMBL/GenBank/DDBJ databases">
        <authorList>
            <person name="Gilroy R."/>
        </authorList>
    </citation>
    <scope>NUCLEOTIDE SEQUENCE</scope>
    <source>
        <strain evidence="12">13766</strain>
    </source>
</reference>
<comment type="subcellular location">
    <subcellularLocation>
        <location evidence="9">Cytoplasm</location>
    </subcellularLocation>
</comment>
<dbReference type="InterPro" id="IPR036388">
    <property type="entry name" value="WH-like_DNA-bd_sf"/>
</dbReference>
<dbReference type="Proteomes" id="UP000824140">
    <property type="component" value="Unassembled WGS sequence"/>
</dbReference>
<keyword evidence="6 9" id="KW-0227">DNA damage</keyword>
<dbReference type="GO" id="GO:0032259">
    <property type="term" value="P:methylation"/>
    <property type="evidence" value="ECO:0007669"/>
    <property type="project" value="UniProtKB-KW"/>
</dbReference>
<comment type="miscellaneous">
    <text evidence="9">This enzyme catalyzes only one turnover and therefore is not strictly catalytic. According to one definition, an enzyme is a biocatalyst that acts repeatedly and over many reaction cycles.</text>
</comment>
<dbReference type="Gene3D" id="1.10.10.10">
    <property type="entry name" value="Winged helix-like DNA-binding domain superfamily/Winged helix DNA-binding domain"/>
    <property type="match status" value="1"/>
</dbReference>
<feature type="domain" description="Methylated-DNA-[protein]-cysteine S-methyltransferase DNA binding" evidence="10">
    <location>
        <begin position="78"/>
        <end position="163"/>
    </location>
</feature>
<dbReference type="PROSITE" id="PS00374">
    <property type="entry name" value="MGMT"/>
    <property type="match status" value="1"/>
</dbReference>
<dbReference type="GO" id="GO:0006307">
    <property type="term" value="P:DNA alkylation repair"/>
    <property type="evidence" value="ECO:0007669"/>
    <property type="project" value="UniProtKB-UniRule"/>
</dbReference>
<protein>
    <recommendedName>
        <fullName evidence="9">Methylated-DNA--protein-cysteine methyltransferase</fullName>
        <ecNumber evidence="9">2.1.1.63</ecNumber>
    </recommendedName>
    <alternativeName>
        <fullName evidence="9">6-O-methylguanine-DNA methyltransferase</fullName>
        <shortName evidence="9">MGMT</shortName>
    </alternativeName>
    <alternativeName>
        <fullName evidence="9">O-6-methylguanine-DNA-alkyltransferase</fullName>
    </alternativeName>
</protein>
<evidence type="ECO:0000259" key="11">
    <source>
        <dbReference type="Pfam" id="PF02870"/>
    </source>
</evidence>
<dbReference type="NCBIfam" id="TIGR00589">
    <property type="entry name" value="ogt"/>
    <property type="match status" value="1"/>
</dbReference>
<dbReference type="PANTHER" id="PTHR10815:SF5">
    <property type="entry name" value="METHYLATED-DNA--PROTEIN-CYSTEINE METHYLTRANSFERASE"/>
    <property type="match status" value="1"/>
</dbReference>
<dbReference type="SUPFAM" id="SSF53155">
    <property type="entry name" value="Methylated DNA-protein cysteine methyltransferase domain"/>
    <property type="match status" value="1"/>
</dbReference>
<dbReference type="HAMAP" id="MF_00772">
    <property type="entry name" value="OGT"/>
    <property type="match status" value="1"/>
</dbReference>
<gene>
    <name evidence="12" type="ORF">IAA84_08390</name>
</gene>
<keyword evidence="3 9" id="KW-0963">Cytoplasm</keyword>
<sequence>MQYTWRYASPLGGILLSADDMGLTGLWFEGAKYFALSLGEHHAERQTPILQETARWLDAYFAGQKPDFLPPLHPLGTDFQKDVWRLLRQIPYGRTATYGEIAAQLAQQRGQAHLSAQAVGGAVGHNRISLLIPCHRVVGANGSLTGYAGGLEKKRRLLALEGVDTRGFSLPTKGTAL</sequence>
<keyword evidence="7 9" id="KW-0234">DNA repair</keyword>
<evidence type="ECO:0000256" key="5">
    <source>
        <dbReference type="ARBA" id="ARBA00022679"/>
    </source>
</evidence>
<dbReference type="GO" id="GO:0003908">
    <property type="term" value="F:methylated-DNA-[protein]-cysteine S-methyltransferase activity"/>
    <property type="evidence" value="ECO:0007669"/>
    <property type="project" value="UniProtKB-UniRule"/>
</dbReference>
<feature type="domain" description="Methylguanine DNA methyltransferase ribonuclease-like" evidence="11">
    <location>
        <begin position="7"/>
        <end position="72"/>
    </location>
</feature>
<comment type="catalytic activity">
    <reaction evidence="8 9">
        <text>a 6-O-methyl-2'-deoxyguanosine in DNA + L-cysteinyl-[protein] = S-methyl-L-cysteinyl-[protein] + a 2'-deoxyguanosine in DNA</text>
        <dbReference type="Rhea" id="RHEA:24000"/>
        <dbReference type="Rhea" id="RHEA-COMP:10131"/>
        <dbReference type="Rhea" id="RHEA-COMP:10132"/>
        <dbReference type="Rhea" id="RHEA-COMP:11367"/>
        <dbReference type="Rhea" id="RHEA-COMP:11368"/>
        <dbReference type="ChEBI" id="CHEBI:29950"/>
        <dbReference type="ChEBI" id="CHEBI:82612"/>
        <dbReference type="ChEBI" id="CHEBI:85445"/>
        <dbReference type="ChEBI" id="CHEBI:85448"/>
        <dbReference type="EC" id="2.1.1.63"/>
    </reaction>
</comment>
<evidence type="ECO:0000256" key="9">
    <source>
        <dbReference type="HAMAP-Rule" id="MF_00772"/>
    </source>
</evidence>
<dbReference type="InterPro" id="IPR014048">
    <property type="entry name" value="MethylDNA_cys_MeTrfase_DNA-bd"/>
</dbReference>
<feature type="active site" description="Nucleophile; methyl group acceptor" evidence="9">
    <location>
        <position position="134"/>
    </location>
</feature>
<dbReference type="PANTHER" id="PTHR10815">
    <property type="entry name" value="METHYLATED-DNA--PROTEIN-CYSTEINE METHYLTRANSFERASE"/>
    <property type="match status" value="1"/>
</dbReference>
<dbReference type="InterPro" id="IPR023546">
    <property type="entry name" value="MGMT"/>
</dbReference>
<evidence type="ECO:0000259" key="10">
    <source>
        <dbReference type="Pfam" id="PF01035"/>
    </source>
</evidence>
<dbReference type="Pfam" id="PF01035">
    <property type="entry name" value="DNA_binding_1"/>
    <property type="match status" value="1"/>
</dbReference>
<dbReference type="SUPFAM" id="SSF46767">
    <property type="entry name" value="Methylated DNA-protein cysteine methyltransferase, C-terminal domain"/>
    <property type="match status" value="1"/>
</dbReference>
<evidence type="ECO:0000256" key="3">
    <source>
        <dbReference type="ARBA" id="ARBA00022490"/>
    </source>
</evidence>
<evidence type="ECO:0000256" key="6">
    <source>
        <dbReference type="ARBA" id="ARBA00022763"/>
    </source>
</evidence>
<dbReference type="InterPro" id="IPR008332">
    <property type="entry name" value="MethylG_MeTrfase_N"/>
</dbReference>
<name>A0A9D1G0S8_9FIRM</name>
<dbReference type="GO" id="GO:0005737">
    <property type="term" value="C:cytoplasm"/>
    <property type="evidence" value="ECO:0007669"/>
    <property type="project" value="UniProtKB-SubCell"/>
</dbReference>
<comment type="function">
    <text evidence="9">Involved in the cellular defense against the biological effects of O6-methylguanine (O6-MeG) and O4-methylthymine (O4-MeT) in DNA. Repairs the methylated nucleobase in DNA by stoichiometrically transferring the methyl group to a cysteine residue in the enzyme. This is a suicide reaction: the enzyme is irreversibly inactivated.</text>
</comment>
<evidence type="ECO:0000313" key="13">
    <source>
        <dbReference type="Proteomes" id="UP000824140"/>
    </source>
</evidence>
<dbReference type="Pfam" id="PF02870">
    <property type="entry name" value="Methyltransf_1N"/>
    <property type="match status" value="1"/>
</dbReference>
<dbReference type="EMBL" id="DVJN01000169">
    <property type="protein sequence ID" value="HIS93016.1"/>
    <property type="molecule type" value="Genomic_DNA"/>
</dbReference>
<proteinExistence type="inferred from homology"/>
<comment type="caution">
    <text evidence="12">The sequence shown here is derived from an EMBL/GenBank/DDBJ whole genome shotgun (WGS) entry which is preliminary data.</text>
</comment>
<dbReference type="AlphaFoldDB" id="A0A9D1G0S8"/>
<evidence type="ECO:0000256" key="8">
    <source>
        <dbReference type="ARBA" id="ARBA00049348"/>
    </source>
</evidence>
<accession>A0A9D1G0S8</accession>
<comment type="catalytic activity">
    <reaction evidence="1 9">
        <text>a 4-O-methyl-thymidine in DNA + L-cysteinyl-[protein] = a thymidine in DNA + S-methyl-L-cysteinyl-[protein]</text>
        <dbReference type="Rhea" id="RHEA:53428"/>
        <dbReference type="Rhea" id="RHEA-COMP:10131"/>
        <dbReference type="Rhea" id="RHEA-COMP:10132"/>
        <dbReference type="Rhea" id="RHEA-COMP:13555"/>
        <dbReference type="Rhea" id="RHEA-COMP:13556"/>
        <dbReference type="ChEBI" id="CHEBI:29950"/>
        <dbReference type="ChEBI" id="CHEBI:82612"/>
        <dbReference type="ChEBI" id="CHEBI:137386"/>
        <dbReference type="ChEBI" id="CHEBI:137387"/>
        <dbReference type="EC" id="2.1.1.63"/>
    </reaction>
</comment>
<keyword evidence="4 9" id="KW-0489">Methyltransferase</keyword>
<dbReference type="Gene3D" id="3.30.160.70">
    <property type="entry name" value="Methylated DNA-protein cysteine methyltransferase domain"/>
    <property type="match status" value="1"/>
</dbReference>
<evidence type="ECO:0000313" key="12">
    <source>
        <dbReference type="EMBL" id="HIS93016.1"/>
    </source>
</evidence>
<dbReference type="FunFam" id="1.10.10.10:FF:000214">
    <property type="entry name" value="Methylated-DNA--protein-cysteine methyltransferase"/>
    <property type="match status" value="1"/>
</dbReference>
<dbReference type="InterPro" id="IPR036217">
    <property type="entry name" value="MethylDNA_cys_MeTrfase_DNAb"/>
</dbReference>
<evidence type="ECO:0000256" key="4">
    <source>
        <dbReference type="ARBA" id="ARBA00022603"/>
    </source>
</evidence>
<keyword evidence="5 9" id="KW-0808">Transferase</keyword>
<organism evidence="12 13">
    <name type="scientific">Candidatus Alectryocaccomicrobium excrementavium</name>
    <dbReference type="NCBI Taxonomy" id="2840668"/>
    <lineage>
        <taxon>Bacteria</taxon>
        <taxon>Bacillati</taxon>
        <taxon>Bacillota</taxon>
        <taxon>Clostridia</taxon>
        <taxon>Candidatus Alectryocaccomicrobium</taxon>
    </lineage>
</organism>
<dbReference type="InterPro" id="IPR036631">
    <property type="entry name" value="MGMT_N_sf"/>
</dbReference>
<evidence type="ECO:0000256" key="1">
    <source>
        <dbReference type="ARBA" id="ARBA00001286"/>
    </source>
</evidence>
<evidence type="ECO:0000256" key="7">
    <source>
        <dbReference type="ARBA" id="ARBA00023204"/>
    </source>
</evidence>
<evidence type="ECO:0000256" key="2">
    <source>
        <dbReference type="ARBA" id="ARBA00008711"/>
    </source>
</evidence>
<comment type="similarity">
    <text evidence="2 9">Belongs to the MGMT family.</text>
</comment>
<dbReference type="EC" id="2.1.1.63" evidence="9"/>
<dbReference type="InterPro" id="IPR001497">
    <property type="entry name" value="MethylDNA_cys_MeTrfase_AS"/>
</dbReference>
<reference evidence="12" key="2">
    <citation type="journal article" date="2021" name="PeerJ">
        <title>Extensive microbial diversity within the chicken gut microbiome revealed by metagenomics and culture.</title>
        <authorList>
            <person name="Gilroy R."/>
            <person name="Ravi A."/>
            <person name="Getino M."/>
            <person name="Pursley I."/>
            <person name="Horton D.L."/>
            <person name="Alikhan N.F."/>
            <person name="Baker D."/>
            <person name="Gharbi K."/>
            <person name="Hall N."/>
            <person name="Watson M."/>
            <person name="Adriaenssens E.M."/>
            <person name="Foster-Nyarko E."/>
            <person name="Jarju S."/>
            <person name="Secka A."/>
            <person name="Antonio M."/>
            <person name="Oren A."/>
            <person name="Chaudhuri R.R."/>
            <person name="La Ragione R."/>
            <person name="Hildebrand F."/>
            <person name="Pallen M.J."/>
        </authorList>
    </citation>
    <scope>NUCLEOTIDE SEQUENCE</scope>
    <source>
        <strain evidence="12">13766</strain>
    </source>
</reference>